<dbReference type="EMBL" id="JAHRIQ010081326">
    <property type="protein sequence ID" value="MEQ2246937.1"/>
    <property type="molecule type" value="Genomic_DNA"/>
</dbReference>
<comment type="caution">
    <text evidence="1">The sequence shown here is derived from an EMBL/GenBank/DDBJ whole genome shotgun (WGS) entry which is preliminary data.</text>
</comment>
<reference evidence="1 2" key="1">
    <citation type="submission" date="2021-06" db="EMBL/GenBank/DDBJ databases">
        <authorList>
            <person name="Palmer J.M."/>
        </authorList>
    </citation>
    <scope>NUCLEOTIDE SEQUENCE [LARGE SCALE GENOMIC DNA]</scope>
    <source>
        <strain evidence="2">if_2019</strain>
        <tissue evidence="1">Muscle</tissue>
    </source>
</reference>
<proteinExistence type="predicted"/>
<keyword evidence="2" id="KW-1185">Reference proteome</keyword>
<gene>
    <name evidence="1" type="ORF">ILYODFUR_004223</name>
</gene>
<protein>
    <submittedName>
        <fullName evidence="1">Uncharacterized protein</fullName>
    </submittedName>
</protein>
<name>A0ABV0USV1_9TELE</name>
<organism evidence="1 2">
    <name type="scientific">Ilyodon furcidens</name>
    <name type="common">goldbreast splitfin</name>
    <dbReference type="NCBI Taxonomy" id="33524"/>
    <lineage>
        <taxon>Eukaryota</taxon>
        <taxon>Metazoa</taxon>
        <taxon>Chordata</taxon>
        <taxon>Craniata</taxon>
        <taxon>Vertebrata</taxon>
        <taxon>Euteleostomi</taxon>
        <taxon>Actinopterygii</taxon>
        <taxon>Neopterygii</taxon>
        <taxon>Teleostei</taxon>
        <taxon>Neoteleostei</taxon>
        <taxon>Acanthomorphata</taxon>
        <taxon>Ovalentaria</taxon>
        <taxon>Atherinomorphae</taxon>
        <taxon>Cyprinodontiformes</taxon>
        <taxon>Goodeidae</taxon>
        <taxon>Ilyodon</taxon>
    </lineage>
</organism>
<accession>A0ABV0USV1</accession>
<dbReference type="Proteomes" id="UP001482620">
    <property type="component" value="Unassembled WGS sequence"/>
</dbReference>
<sequence length="167" mass="17815">MSTQRSPSWFGAPIGRGRGVLAPIFLSVDSPTPSSVMPSLDEIPGARVHNPVNHHASTPIPHLMLTSVSTSHSSECVAAQMRSVMQKIGHQLADSILSRMQPHKTVVSSSTASQTVVSTVSQSSCVSDVSQVHVVMQRKVKEPPCFASNSSDSITVHLLGRSDENVH</sequence>
<evidence type="ECO:0000313" key="2">
    <source>
        <dbReference type="Proteomes" id="UP001482620"/>
    </source>
</evidence>
<evidence type="ECO:0000313" key="1">
    <source>
        <dbReference type="EMBL" id="MEQ2246937.1"/>
    </source>
</evidence>